<dbReference type="PRINTS" id="PR00237">
    <property type="entry name" value="GPCRRHODOPSN"/>
</dbReference>
<dbReference type="InterPro" id="IPR017452">
    <property type="entry name" value="GPCR_Rhodpsn_7TM"/>
</dbReference>
<name>A0A9W9ZKY4_9CNID</name>
<proteinExistence type="predicted"/>
<dbReference type="EMBL" id="MU825913">
    <property type="protein sequence ID" value="KAJ7382849.1"/>
    <property type="molecule type" value="Genomic_DNA"/>
</dbReference>
<feature type="transmembrane region" description="Helical" evidence="10">
    <location>
        <begin position="110"/>
        <end position="137"/>
    </location>
</feature>
<sequence length="300" mass="33370">MNQESADNQTSSHGSAEEESFSSYGMTAGEVIAVTVLNSGISVIGTISNILVILAVLLNRQLRQTCTAIFLINLSFFDLIICTVYAPMYIYDINYGSGATFEAVRFRMGFGLFIGSLNGEFSVTLDRFISICLPYCYVAWMRKICITSVVFASWSIAISLTLLSLLTDTPLYSFFYIAVIIILIISFHVAMYLVSRREAKRIASQYPPECQKFPFWNKSAKAVAMVAATSLLCWVPIAILPAVVAPSSPSFKRCIKVTLAFTSLSAAVDPFIFCWRLSDFRLALCACLRKVRCMIRQKIK</sequence>
<protein>
    <recommendedName>
        <fullName evidence="11">G-protein coupled receptors family 1 profile domain-containing protein</fullName>
    </recommendedName>
</protein>
<keyword evidence="8" id="KW-0325">Glycoprotein</keyword>
<feature type="transmembrane region" description="Helical" evidence="10">
    <location>
        <begin position="70"/>
        <end position="90"/>
    </location>
</feature>
<evidence type="ECO:0000256" key="9">
    <source>
        <dbReference type="ARBA" id="ARBA00023224"/>
    </source>
</evidence>
<dbReference type="PANTHER" id="PTHR24246:SF27">
    <property type="entry name" value="ADENOSINE RECEPTOR, ISOFORM A"/>
    <property type="match status" value="1"/>
</dbReference>
<evidence type="ECO:0000256" key="10">
    <source>
        <dbReference type="SAM" id="Phobius"/>
    </source>
</evidence>
<evidence type="ECO:0000256" key="5">
    <source>
        <dbReference type="ARBA" id="ARBA00023040"/>
    </source>
</evidence>
<gene>
    <name evidence="12" type="ORF">OS493_032486</name>
</gene>
<dbReference type="InterPro" id="IPR000276">
    <property type="entry name" value="GPCR_Rhodpsn"/>
</dbReference>
<keyword evidence="2" id="KW-1003">Cell membrane</keyword>
<keyword evidence="13" id="KW-1185">Reference proteome</keyword>
<feature type="transmembrane region" description="Helical" evidence="10">
    <location>
        <begin position="144"/>
        <end position="166"/>
    </location>
</feature>
<evidence type="ECO:0000256" key="3">
    <source>
        <dbReference type="ARBA" id="ARBA00022692"/>
    </source>
</evidence>
<evidence type="ECO:0000256" key="1">
    <source>
        <dbReference type="ARBA" id="ARBA00004651"/>
    </source>
</evidence>
<dbReference type="CDD" id="cd00637">
    <property type="entry name" value="7tm_classA_rhodopsin-like"/>
    <property type="match status" value="1"/>
</dbReference>
<evidence type="ECO:0000259" key="11">
    <source>
        <dbReference type="PROSITE" id="PS50262"/>
    </source>
</evidence>
<keyword evidence="5" id="KW-0297">G-protein coupled receptor</keyword>
<dbReference type="GO" id="GO:0005886">
    <property type="term" value="C:plasma membrane"/>
    <property type="evidence" value="ECO:0007669"/>
    <property type="project" value="UniProtKB-SubCell"/>
</dbReference>
<keyword evidence="3 10" id="KW-0812">Transmembrane</keyword>
<dbReference type="GO" id="GO:0004930">
    <property type="term" value="F:G protein-coupled receptor activity"/>
    <property type="evidence" value="ECO:0007669"/>
    <property type="project" value="UniProtKB-KW"/>
</dbReference>
<dbReference type="PROSITE" id="PS50262">
    <property type="entry name" value="G_PROTEIN_RECEP_F1_2"/>
    <property type="match status" value="1"/>
</dbReference>
<dbReference type="PANTHER" id="PTHR24246">
    <property type="entry name" value="OLFACTORY RECEPTOR AND ADENOSINE RECEPTOR"/>
    <property type="match status" value="1"/>
</dbReference>
<feature type="transmembrane region" description="Helical" evidence="10">
    <location>
        <begin position="31"/>
        <end position="58"/>
    </location>
</feature>
<evidence type="ECO:0000256" key="7">
    <source>
        <dbReference type="ARBA" id="ARBA00023170"/>
    </source>
</evidence>
<dbReference type="SUPFAM" id="SSF81321">
    <property type="entry name" value="Family A G protein-coupled receptor-like"/>
    <property type="match status" value="1"/>
</dbReference>
<dbReference type="Proteomes" id="UP001163046">
    <property type="component" value="Unassembled WGS sequence"/>
</dbReference>
<evidence type="ECO:0000313" key="13">
    <source>
        <dbReference type="Proteomes" id="UP001163046"/>
    </source>
</evidence>
<feature type="transmembrane region" description="Helical" evidence="10">
    <location>
        <begin position="172"/>
        <end position="194"/>
    </location>
</feature>
<evidence type="ECO:0000256" key="4">
    <source>
        <dbReference type="ARBA" id="ARBA00022989"/>
    </source>
</evidence>
<keyword evidence="7" id="KW-0675">Receptor</keyword>
<dbReference type="Gene3D" id="1.20.1070.10">
    <property type="entry name" value="Rhodopsin 7-helix transmembrane proteins"/>
    <property type="match status" value="1"/>
</dbReference>
<evidence type="ECO:0000256" key="8">
    <source>
        <dbReference type="ARBA" id="ARBA00023180"/>
    </source>
</evidence>
<reference evidence="12" key="1">
    <citation type="submission" date="2023-01" db="EMBL/GenBank/DDBJ databases">
        <title>Genome assembly of the deep-sea coral Lophelia pertusa.</title>
        <authorList>
            <person name="Herrera S."/>
            <person name="Cordes E."/>
        </authorList>
    </citation>
    <scope>NUCLEOTIDE SEQUENCE</scope>
    <source>
        <strain evidence="12">USNM1676648</strain>
        <tissue evidence="12">Polyp</tissue>
    </source>
</reference>
<keyword evidence="4 10" id="KW-1133">Transmembrane helix</keyword>
<evidence type="ECO:0000313" key="12">
    <source>
        <dbReference type="EMBL" id="KAJ7382849.1"/>
    </source>
</evidence>
<keyword evidence="6 10" id="KW-0472">Membrane</keyword>
<evidence type="ECO:0000256" key="6">
    <source>
        <dbReference type="ARBA" id="ARBA00023136"/>
    </source>
</evidence>
<feature type="transmembrane region" description="Helical" evidence="10">
    <location>
        <begin position="222"/>
        <end position="244"/>
    </location>
</feature>
<organism evidence="12 13">
    <name type="scientific">Desmophyllum pertusum</name>
    <dbReference type="NCBI Taxonomy" id="174260"/>
    <lineage>
        <taxon>Eukaryota</taxon>
        <taxon>Metazoa</taxon>
        <taxon>Cnidaria</taxon>
        <taxon>Anthozoa</taxon>
        <taxon>Hexacorallia</taxon>
        <taxon>Scleractinia</taxon>
        <taxon>Caryophylliina</taxon>
        <taxon>Caryophylliidae</taxon>
        <taxon>Desmophyllum</taxon>
    </lineage>
</organism>
<keyword evidence="9" id="KW-0807">Transducer</keyword>
<feature type="domain" description="G-protein coupled receptors family 1 profile" evidence="11">
    <location>
        <begin position="48"/>
        <end position="273"/>
    </location>
</feature>
<accession>A0A9W9ZKY4</accession>
<evidence type="ECO:0000256" key="2">
    <source>
        <dbReference type="ARBA" id="ARBA00022475"/>
    </source>
</evidence>
<dbReference type="AlphaFoldDB" id="A0A9W9ZKY4"/>
<dbReference type="Pfam" id="PF00001">
    <property type="entry name" value="7tm_1"/>
    <property type="match status" value="1"/>
</dbReference>
<comment type="caution">
    <text evidence="12">The sequence shown here is derived from an EMBL/GenBank/DDBJ whole genome shotgun (WGS) entry which is preliminary data.</text>
</comment>
<dbReference type="OrthoDB" id="5971207at2759"/>
<comment type="subcellular location">
    <subcellularLocation>
        <location evidence="1">Cell membrane</location>
        <topology evidence="1">Multi-pass membrane protein</topology>
    </subcellularLocation>
</comment>